<dbReference type="AlphaFoldDB" id="A0A2N5JAN1"/>
<protein>
    <submittedName>
        <fullName evidence="1">Type I-U CRISPR-associated protein Cas5/Cas6</fullName>
    </submittedName>
</protein>
<gene>
    <name evidence="1" type="ORF">Uis1B_0989</name>
</gene>
<name>A0A2N5JAN1_9BIFI</name>
<dbReference type="Proteomes" id="UP000235050">
    <property type="component" value="Unassembled WGS sequence"/>
</dbReference>
<dbReference type="NCBIfam" id="TIGR02165">
    <property type="entry name" value="cas5_6_GSU0054"/>
    <property type="match status" value="1"/>
</dbReference>
<evidence type="ECO:0000313" key="1">
    <source>
        <dbReference type="EMBL" id="PLS31245.1"/>
    </source>
</evidence>
<sequence>MPFVISAGFLMHTYQGADDTGGPECYPSPERLYKALVSVAYGSFGFHSEYGQGESGVTDAQLESVFHWLESNPPDWVRLPLHMRDNRRSSVIVYRNRGSYSKAKAKGVSAMSSVAYGDTESDLLLWQWDRTPEPEIVDLLSRMCWEIPYLGEACVPVRITATTVDAEGFPIDEEHCLKIGDDDLSFDGMSSTMEFSVPWEGHLQELQRGYSSVYSRKPPRIRGNGGEEEKKVLPNTLVSCVRHIGYRRLRGNDGQKLLQPWTQGFFIPARVVIDQENSIDHASSRYREWEPEESTLVSWAVAMHRTLVREWGYGASPMLTGKYERADAMERPANNVAIQILTSDMPISSNLDLDLPGFLLMIPRDMPVEEMNIMADICDRLQGRKLFYSKRSQTLELGAANTTIDLNRLWRPVEEGCARLWVPYPLCMRETRRIPDPAGIRKWGARESIALTIAHVWRDYFNQSNDDAVNGNLDRETQYWRQVDWIFGEHSPVRIHDANMVTRTHMNDYVHKTQRGNLLVGLSALLSFDARYGLDRSVLVIGQSRHLGGGLLIPMDVPKQLFDDTGKPKWIR</sequence>
<reference evidence="1 2" key="1">
    <citation type="submission" date="2017-07" db="EMBL/GenBank/DDBJ databases">
        <title>Bifidobacterium novel species.</title>
        <authorList>
            <person name="Lugli G.A."/>
            <person name="Milani C."/>
            <person name="Duranti S."/>
            <person name="Mangifesta M."/>
        </authorList>
    </citation>
    <scope>NUCLEOTIDE SEQUENCE [LARGE SCALE GENOMIC DNA]</scope>
    <source>
        <strain evidence="2">Uis1B</strain>
    </source>
</reference>
<dbReference type="OrthoDB" id="3324965at2"/>
<proteinExistence type="predicted"/>
<keyword evidence="2" id="KW-1185">Reference proteome</keyword>
<dbReference type="RefSeq" id="WP_101616199.1">
    <property type="nucleotide sequence ID" value="NZ_NMWU01000015.1"/>
</dbReference>
<evidence type="ECO:0000313" key="2">
    <source>
        <dbReference type="Proteomes" id="UP000235050"/>
    </source>
</evidence>
<dbReference type="EMBL" id="NMWU01000015">
    <property type="protein sequence ID" value="PLS31245.1"/>
    <property type="molecule type" value="Genomic_DNA"/>
</dbReference>
<comment type="caution">
    <text evidence="1">The sequence shown here is derived from an EMBL/GenBank/DDBJ whole genome shotgun (WGS) entry which is preliminary data.</text>
</comment>
<organism evidence="1 2">
    <name type="scientific">Bifidobacterium margollesii</name>
    <dbReference type="NCBI Taxonomy" id="2020964"/>
    <lineage>
        <taxon>Bacteria</taxon>
        <taxon>Bacillati</taxon>
        <taxon>Actinomycetota</taxon>
        <taxon>Actinomycetes</taxon>
        <taxon>Bifidobacteriales</taxon>
        <taxon>Bifidobacteriaceae</taxon>
        <taxon>Bifidobacterium</taxon>
    </lineage>
</organism>
<accession>A0A2N5JAN1</accession>
<dbReference type="InterPro" id="IPR019089">
    <property type="entry name" value="Cas_GSU0054"/>
</dbReference>